<evidence type="ECO:0000313" key="1">
    <source>
        <dbReference type="EMBL" id="AKA33904.1"/>
    </source>
</evidence>
<reference evidence="1 2" key="1">
    <citation type="submission" date="2015-03" db="EMBL/GenBank/DDBJ databases">
        <title>Complete genome sequence of Muricauda lutaonensis CC-HSB-11T, isolated from a coastal hot spring.</title>
        <authorList>
            <person name="Kim K.M."/>
        </authorList>
    </citation>
    <scope>NUCLEOTIDE SEQUENCE [LARGE SCALE GENOMIC DNA]</scope>
    <source>
        <strain evidence="1 2">CC-HSB-11</strain>
    </source>
</reference>
<protein>
    <recommendedName>
        <fullName evidence="3">Lipoprotein</fullName>
    </recommendedName>
</protein>
<dbReference type="EMBL" id="CP011071">
    <property type="protein sequence ID" value="AKA33904.1"/>
    <property type="molecule type" value="Genomic_DNA"/>
</dbReference>
<dbReference type="PROSITE" id="PS51257">
    <property type="entry name" value="PROKAR_LIPOPROTEIN"/>
    <property type="match status" value="1"/>
</dbReference>
<keyword evidence="2" id="KW-1185">Reference proteome</keyword>
<dbReference type="KEGG" id="mlt:VC82_217"/>
<evidence type="ECO:0008006" key="3">
    <source>
        <dbReference type="Google" id="ProtNLM"/>
    </source>
</evidence>
<name>A0A0D5YPN7_9FLAO</name>
<organism evidence="1 2">
    <name type="scientific">Flagellimonas lutaonensis</name>
    <dbReference type="NCBI Taxonomy" id="516051"/>
    <lineage>
        <taxon>Bacteria</taxon>
        <taxon>Pseudomonadati</taxon>
        <taxon>Bacteroidota</taxon>
        <taxon>Flavobacteriia</taxon>
        <taxon>Flavobacteriales</taxon>
        <taxon>Flavobacteriaceae</taxon>
        <taxon>Flagellimonas</taxon>
    </lineage>
</organism>
<evidence type="ECO:0000313" key="2">
    <source>
        <dbReference type="Proteomes" id="UP000032726"/>
    </source>
</evidence>
<dbReference type="AlphaFoldDB" id="A0A0D5YPN7"/>
<gene>
    <name evidence="1" type="ORF">VC82_217</name>
</gene>
<proteinExistence type="predicted"/>
<dbReference type="HOGENOM" id="CLU_1914721_0_0_10"/>
<dbReference type="RefSeq" id="WP_045800742.1">
    <property type="nucleotide sequence ID" value="NZ_CP011071.1"/>
</dbReference>
<dbReference type="Proteomes" id="UP000032726">
    <property type="component" value="Chromosome"/>
</dbReference>
<sequence length="132" mass="14742">MMKHLLIFSISIFTFLGCDSDDNDSKLTIYEGVLLYEDDLSPVVGATLNFQGRKRVSGVGQLDEVIIEEEIESGNDGSFRFELETTQSSIDYFAVNLFMGENPTSIDCAPNSCVSLPTRTILNDLRFLAERE</sequence>
<accession>A0A0D5YPN7</accession>
<dbReference type="STRING" id="516051.VC82_217"/>